<proteinExistence type="predicted"/>
<organism evidence="2 3">
    <name type="scientific">Pontibacillus yanchengensis</name>
    <dbReference type="NCBI Taxonomy" id="462910"/>
    <lineage>
        <taxon>Bacteria</taxon>
        <taxon>Bacillati</taxon>
        <taxon>Bacillota</taxon>
        <taxon>Bacilli</taxon>
        <taxon>Bacillales</taxon>
        <taxon>Bacillaceae</taxon>
        <taxon>Pontibacillus</taxon>
    </lineage>
</organism>
<evidence type="ECO:0000313" key="3">
    <source>
        <dbReference type="Proteomes" id="UP000468638"/>
    </source>
</evidence>
<name>A0A6I5A1K5_9BACI</name>
<gene>
    <name evidence="2" type="ORF">GLW05_13060</name>
</gene>
<sequence length="464" mass="54588">MSTTTISVKDQKHTYTFNLERMTIYKQSKIIEARDAEAQLFYLFFYKDAYINTVKAKELKPNSHAANAFEHGVTFRAPHPLIDAIIAASGPYKKHRFNDLFPKLQKQHTLQETTLIATFFESFIKKEQLLKFIKTLYNEDRRSGKMYACYRIYRVAQAFAPTHSWVKSLAGELDFKKYAPLYENLDASLFEKDPIYVEQFLYENRDTPERFNQLSTFLQQQGRWIDDIALSIDRFNKQQSNELYEAIHEKIKVHFESDDLIRLLEDLYERAPNLEPLQQDILDTYLKQDQPERALKLIATHHIELHPSQVKTFDHIVDHIDLESSSVSIEELNTVIGSLFTTIPRQAEALLQKAIRMLMKEHSISYIQQWLNPLRDVPEAQQTIAKVDQIQELEDDPNKQLQLGELYYEFNQLNQAIECFSWEMELNEQNPKPVQWLSKLYNELGMNHEAKAYQQLYVDMVKNG</sequence>
<feature type="repeat" description="TPR" evidence="1">
    <location>
        <begin position="397"/>
        <end position="430"/>
    </location>
</feature>
<accession>A0A6I5A1K5</accession>
<protein>
    <submittedName>
        <fullName evidence="2">Uncharacterized protein</fullName>
    </submittedName>
</protein>
<dbReference type="InterPro" id="IPR011990">
    <property type="entry name" value="TPR-like_helical_dom_sf"/>
</dbReference>
<dbReference type="RefSeq" id="WP_160909840.1">
    <property type="nucleotide sequence ID" value="NZ_WMEQ01000009.1"/>
</dbReference>
<dbReference type="SUPFAM" id="SSF48452">
    <property type="entry name" value="TPR-like"/>
    <property type="match status" value="1"/>
</dbReference>
<evidence type="ECO:0000256" key="1">
    <source>
        <dbReference type="PROSITE-ProRule" id="PRU00339"/>
    </source>
</evidence>
<dbReference type="Proteomes" id="UP000468638">
    <property type="component" value="Unassembled WGS sequence"/>
</dbReference>
<dbReference type="EMBL" id="WMEQ01000009">
    <property type="protein sequence ID" value="MYL34520.1"/>
    <property type="molecule type" value="Genomic_DNA"/>
</dbReference>
<dbReference type="InterPro" id="IPR019734">
    <property type="entry name" value="TPR_rpt"/>
</dbReference>
<dbReference type="Gene3D" id="1.25.40.10">
    <property type="entry name" value="Tetratricopeptide repeat domain"/>
    <property type="match status" value="1"/>
</dbReference>
<dbReference type="PROSITE" id="PS50005">
    <property type="entry name" value="TPR"/>
    <property type="match status" value="1"/>
</dbReference>
<comment type="caution">
    <text evidence="2">The sequence shown here is derived from an EMBL/GenBank/DDBJ whole genome shotgun (WGS) entry which is preliminary data.</text>
</comment>
<reference evidence="2 3" key="1">
    <citation type="submission" date="2019-11" db="EMBL/GenBank/DDBJ databases">
        <title>Genome sequences of 17 halophilic strains isolated from different environments.</title>
        <authorList>
            <person name="Furrow R.E."/>
        </authorList>
    </citation>
    <scope>NUCLEOTIDE SEQUENCE [LARGE SCALE GENOMIC DNA]</scope>
    <source>
        <strain evidence="2 3">22514_16_FS</strain>
    </source>
</reference>
<dbReference type="OrthoDB" id="2676051at2"/>
<evidence type="ECO:0000313" key="2">
    <source>
        <dbReference type="EMBL" id="MYL34520.1"/>
    </source>
</evidence>
<keyword evidence="1" id="KW-0802">TPR repeat</keyword>
<dbReference type="AlphaFoldDB" id="A0A6I5A1K5"/>